<organism evidence="3 4">
    <name type="scientific">Extremus antarcticus</name>
    <dbReference type="NCBI Taxonomy" id="702011"/>
    <lineage>
        <taxon>Eukaryota</taxon>
        <taxon>Fungi</taxon>
        <taxon>Dikarya</taxon>
        <taxon>Ascomycota</taxon>
        <taxon>Pezizomycotina</taxon>
        <taxon>Dothideomycetes</taxon>
        <taxon>Dothideomycetidae</taxon>
        <taxon>Mycosphaerellales</taxon>
        <taxon>Extremaceae</taxon>
        <taxon>Extremus</taxon>
    </lineage>
</organism>
<sequence length="236" mass="26099">MTLPVQRTAFIRKYNPEHDLQAVIRVFRETCDESLKIEPIWTLGYYIWCRPYLLLSPESCFVVDDGKGEAVGYIIGAPNSGAFCERWQEEYVPYILPELEHLPPGPGRGDEASLDIAYRTNSLGISIRSNPRKLVLGDYPDDLQNLGHLHIDLLPSHQRQGLGKHLISAFTSAVKAQGCTGLFLGMAAANHGAAKFYESCAFKRLPKVLDDGKSGELGRTAKNEDGGGTIYYVIGL</sequence>
<dbReference type="PANTHER" id="PTHR13947">
    <property type="entry name" value="GNAT FAMILY N-ACETYLTRANSFERASE"/>
    <property type="match status" value="1"/>
</dbReference>
<dbReference type="Proteomes" id="UP001271007">
    <property type="component" value="Unassembled WGS sequence"/>
</dbReference>
<evidence type="ECO:0000256" key="1">
    <source>
        <dbReference type="ARBA" id="ARBA00022679"/>
    </source>
</evidence>
<dbReference type="InterPro" id="IPR016181">
    <property type="entry name" value="Acyl_CoA_acyltransferase"/>
</dbReference>
<dbReference type="PANTHER" id="PTHR13947:SF37">
    <property type="entry name" value="LD18367P"/>
    <property type="match status" value="1"/>
</dbReference>
<dbReference type="InterPro" id="IPR000182">
    <property type="entry name" value="GNAT_dom"/>
</dbReference>
<dbReference type="GO" id="GO:0008080">
    <property type="term" value="F:N-acetyltransferase activity"/>
    <property type="evidence" value="ECO:0007669"/>
    <property type="project" value="InterPro"/>
</dbReference>
<dbReference type="AlphaFoldDB" id="A0AAJ0DI49"/>
<keyword evidence="4" id="KW-1185">Reference proteome</keyword>
<name>A0AAJ0DI49_9PEZI</name>
<evidence type="ECO:0000313" key="3">
    <source>
        <dbReference type="EMBL" id="KAK3050629.1"/>
    </source>
</evidence>
<feature type="domain" description="N-acetyltransferase" evidence="2">
    <location>
        <begin position="9"/>
        <end position="222"/>
    </location>
</feature>
<proteinExistence type="predicted"/>
<evidence type="ECO:0000313" key="4">
    <source>
        <dbReference type="Proteomes" id="UP001271007"/>
    </source>
</evidence>
<gene>
    <name evidence="3" type="ORF">LTR09_008269</name>
</gene>
<dbReference type="EMBL" id="JAWDJX010000031">
    <property type="protein sequence ID" value="KAK3050629.1"/>
    <property type="molecule type" value="Genomic_DNA"/>
</dbReference>
<dbReference type="Pfam" id="PF00583">
    <property type="entry name" value="Acetyltransf_1"/>
    <property type="match status" value="1"/>
</dbReference>
<dbReference type="Gene3D" id="3.40.630.30">
    <property type="match status" value="1"/>
</dbReference>
<dbReference type="SUPFAM" id="SSF55729">
    <property type="entry name" value="Acyl-CoA N-acyltransferases (Nat)"/>
    <property type="match status" value="1"/>
</dbReference>
<reference evidence="3" key="1">
    <citation type="submission" date="2023-04" db="EMBL/GenBank/DDBJ databases">
        <title>Black Yeasts Isolated from many extreme environments.</title>
        <authorList>
            <person name="Coleine C."/>
            <person name="Stajich J.E."/>
            <person name="Selbmann L."/>
        </authorList>
    </citation>
    <scope>NUCLEOTIDE SEQUENCE</scope>
    <source>
        <strain evidence="3">CCFEE 5312</strain>
    </source>
</reference>
<comment type="caution">
    <text evidence="3">The sequence shown here is derived from an EMBL/GenBank/DDBJ whole genome shotgun (WGS) entry which is preliminary data.</text>
</comment>
<evidence type="ECO:0000259" key="2">
    <source>
        <dbReference type="PROSITE" id="PS51186"/>
    </source>
</evidence>
<dbReference type="CDD" id="cd04301">
    <property type="entry name" value="NAT_SF"/>
    <property type="match status" value="1"/>
</dbReference>
<protein>
    <recommendedName>
        <fullName evidence="2">N-acetyltransferase domain-containing protein</fullName>
    </recommendedName>
</protein>
<dbReference type="PROSITE" id="PS51186">
    <property type="entry name" value="GNAT"/>
    <property type="match status" value="1"/>
</dbReference>
<dbReference type="InterPro" id="IPR050769">
    <property type="entry name" value="NAT_camello-type"/>
</dbReference>
<accession>A0AAJ0DI49</accession>
<keyword evidence="1" id="KW-0808">Transferase</keyword>